<evidence type="ECO:0000313" key="1">
    <source>
        <dbReference type="EMBL" id="MFE9602021.1"/>
    </source>
</evidence>
<evidence type="ECO:0000313" key="2">
    <source>
        <dbReference type="Proteomes" id="UP001601303"/>
    </source>
</evidence>
<reference evidence="1 2" key="1">
    <citation type="submission" date="2024-10" db="EMBL/GenBank/DDBJ databases">
        <title>The Natural Products Discovery Center: Release of the First 8490 Sequenced Strains for Exploring Actinobacteria Biosynthetic Diversity.</title>
        <authorList>
            <person name="Kalkreuter E."/>
            <person name="Kautsar S.A."/>
            <person name="Yang D."/>
            <person name="Bader C.D."/>
            <person name="Teijaro C.N."/>
            <person name="Fluegel L."/>
            <person name="Davis C.M."/>
            <person name="Simpson J.R."/>
            <person name="Lauterbach L."/>
            <person name="Steele A.D."/>
            <person name="Gui C."/>
            <person name="Meng S."/>
            <person name="Li G."/>
            <person name="Viehrig K."/>
            <person name="Ye F."/>
            <person name="Su P."/>
            <person name="Kiefer A.F."/>
            <person name="Nichols A."/>
            <person name="Cepeda A.J."/>
            <person name="Yan W."/>
            <person name="Fan B."/>
            <person name="Jiang Y."/>
            <person name="Adhikari A."/>
            <person name="Zheng C.-J."/>
            <person name="Schuster L."/>
            <person name="Cowan T.M."/>
            <person name="Smanski M.J."/>
            <person name="Chevrette M.G."/>
            <person name="De Carvalho L.P.S."/>
            <person name="Shen B."/>
        </authorList>
    </citation>
    <scope>NUCLEOTIDE SEQUENCE [LARGE SCALE GENOMIC DNA]</scope>
    <source>
        <strain evidence="1 2">NPDC006488</strain>
    </source>
</reference>
<dbReference type="RefSeq" id="WP_388109650.1">
    <property type="nucleotide sequence ID" value="NZ_JBIAHM010000009.1"/>
</dbReference>
<accession>A0ABW6M796</accession>
<gene>
    <name evidence="1" type="ORF">ACFYNQ_26080</name>
</gene>
<dbReference type="Proteomes" id="UP001601303">
    <property type="component" value="Unassembled WGS sequence"/>
</dbReference>
<keyword evidence="2" id="KW-1185">Reference proteome</keyword>
<dbReference type="Pfam" id="PF21848">
    <property type="entry name" value="DUF6907"/>
    <property type="match status" value="1"/>
</dbReference>
<proteinExistence type="predicted"/>
<protein>
    <submittedName>
        <fullName evidence="1">DUF6907 domain-containing protein</fullName>
    </submittedName>
</protein>
<sequence>MSDEQERAQRSVERMFPEVARFMGQLRHELPLFGPTDLFDDEGITPDVIVRVDYALSRQQLHAALVVAFTEIAEGRSPEDLSVVEIRTEVEGYFAGHGIVAVDNQIADDEHHVFTAEQQRIMQGLAEAIERAYPPRRDRAADAVQSPRYAEGTVTLQTLDRGEVTLPEPSWCTGHEGELVGPLSEVSHDGPEISAFVAAGRLGEVLLMRANLTHAPYLEIEPEPHPLVYVEAQEAASFDADGLRALVATGRAYLNRLEALAGQLDELAEEGSS</sequence>
<dbReference type="InterPro" id="IPR054202">
    <property type="entry name" value="DUF6907"/>
</dbReference>
<name>A0ABW6M796_9ACTN</name>
<organism evidence="1 2">
    <name type="scientific">Streptomyces hokutonensis</name>
    <dbReference type="NCBI Taxonomy" id="1306990"/>
    <lineage>
        <taxon>Bacteria</taxon>
        <taxon>Bacillati</taxon>
        <taxon>Actinomycetota</taxon>
        <taxon>Actinomycetes</taxon>
        <taxon>Kitasatosporales</taxon>
        <taxon>Streptomycetaceae</taxon>
        <taxon>Streptomyces</taxon>
    </lineage>
</organism>
<dbReference type="EMBL" id="JBIAHM010000009">
    <property type="protein sequence ID" value="MFE9602021.1"/>
    <property type="molecule type" value="Genomic_DNA"/>
</dbReference>
<comment type="caution">
    <text evidence="1">The sequence shown here is derived from an EMBL/GenBank/DDBJ whole genome shotgun (WGS) entry which is preliminary data.</text>
</comment>